<proteinExistence type="predicted"/>
<reference evidence="1" key="1">
    <citation type="journal article" date="2015" name="Antimicrob. Agents Chemother.">
        <title>Complete nucleotide sequence of a conjugative plasmid carrying bla(PER-1).</title>
        <authorList>
            <person name="Li R."/>
            <person name="Wong M.H."/>
            <person name="Zhou Y."/>
            <person name="Chan E.W."/>
            <person name="Chen S."/>
        </authorList>
    </citation>
    <scope>NUCLEOTIDE SEQUENCE</scope>
    <source>
        <strain evidence="1">V36</strain>
        <plasmid evidence="1">pVPH1</plasmid>
    </source>
</reference>
<sequence>MCPLGALSLKTKEITMIKYIFNTSLRQEVIIDTDSNIDGYQYHYINVVEHIASGGEVQRFYQAVVVTKTSSLTYHDSFATDWFLIKNNKLYVCTDENGECLVEYSSEHEGETLPLTPFSRIEICVNKKDSAIGYAVAEFAKSVIDRVFNVNVASIPVVNLG</sequence>
<name>A0A0C5H269_VIBPH</name>
<organism evidence="1">
    <name type="scientific">Vibrio parahaemolyticus</name>
    <dbReference type="NCBI Taxonomy" id="670"/>
    <lineage>
        <taxon>Bacteria</taxon>
        <taxon>Pseudomonadati</taxon>
        <taxon>Pseudomonadota</taxon>
        <taxon>Gammaproteobacteria</taxon>
        <taxon>Vibrionales</taxon>
        <taxon>Vibrionaceae</taxon>
        <taxon>Vibrio</taxon>
    </lineage>
</organism>
<keyword evidence="1" id="KW-0614">Plasmid</keyword>
<geneLocation type="plasmid" evidence="1">
    <name>pVPH1</name>
</geneLocation>
<dbReference type="EMBL" id="KP688397">
    <property type="protein sequence ID" value="AJP18309.1"/>
    <property type="molecule type" value="Genomic_DNA"/>
</dbReference>
<accession>A0A0C5H269</accession>
<gene>
    <name evidence="1" type="ORF">pVPH1_0137</name>
</gene>
<dbReference type="AlphaFoldDB" id="A0A0C5H269"/>
<protein>
    <submittedName>
        <fullName evidence="1">Uncharacterized protein</fullName>
    </submittedName>
</protein>
<evidence type="ECO:0000313" key="1">
    <source>
        <dbReference type="EMBL" id="AJP18309.1"/>
    </source>
</evidence>